<dbReference type="GO" id="GO:0000439">
    <property type="term" value="C:transcription factor TFIIH core complex"/>
    <property type="evidence" value="ECO:0007669"/>
    <property type="project" value="UniProtKB-UniRule"/>
</dbReference>
<dbReference type="AlphaFoldDB" id="A0A316Z8X6"/>
<accession>A0A316Z8X6</accession>
<comment type="function">
    <text evidence="1 14">Component of the general transcription and DNA repair factor IIH (TFIIH) core complex, which is involved in general and transcription-coupled nucleotide excision repair (NER) of damaged DNA and, when complexed to TFIIK, in RNA transcription by RNA polymerase II. In NER, TFIIH acts by opening DNA around the lesion to allow the excision of the damaged oligonucleotide and its replacement by a new DNA fragment. In transcription, TFIIH has an essential role in transcription initiation. When the pre-initiation complex (PIC) has been established, TFIIH is required for promoter opening and promoter escape. Phosphorylation of the C-terminal tail (CTD) of the largest subunit of RNA polymerase II by the kinase module TFIIK controls the initiation of transcription.</text>
</comment>
<evidence type="ECO:0000256" key="3">
    <source>
        <dbReference type="ARBA" id="ARBA00005273"/>
    </source>
</evidence>
<evidence type="ECO:0000256" key="5">
    <source>
        <dbReference type="ARBA" id="ARBA00022723"/>
    </source>
</evidence>
<dbReference type="InterPro" id="IPR036465">
    <property type="entry name" value="vWFA_dom_sf"/>
</dbReference>
<comment type="subcellular location">
    <subcellularLocation>
        <location evidence="2 14">Nucleus</location>
    </subcellularLocation>
</comment>
<evidence type="ECO:0000256" key="14">
    <source>
        <dbReference type="RuleBase" id="RU368090"/>
    </source>
</evidence>
<evidence type="ECO:0000256" key="11">
    <source>
        <dbReference type="ARBA" id="ARBA00023204"/>
    </source>
</evidence>
<keyword evidence="6 14" id="KW-0227">DNA damage</keyword>
<comment type="subunit">
    <text evidence="14">Component of the 7-subunit TFIIH core complex composed of XPB/SSL2, XPD/RAD3, SSL1, TFB1, TFB2, TFB4 and TFB5, which is active in NER. The core complex associates with the 3-subunit CTD-kinase module TFIIK composed of CCL1, KIN28 and TFB3 to form the 10-subunit holoenzyme (holo-TFIIH) active in transcription.</text>
</comment>
<dbReference type="Gene3D" id="3.40.50.410">
    <property type="entry name" value="von Willebrand factor, type A domain"/>
    <property type="match status" value="1"/>
</dbReference>
<organism evidence="16 17">
    <name type="scientific">Tilletiopsis washingtonensis</name>
    <dbReference type="NCBI Taxonomy" id="58919"/>
    <lineage>
        <taxon>Eukaryota</taxon>
        <taxon>Fungi</taxon>
        <taxon>Dikarya</taxon>
        <taxon>Basidiomycota</taxon>
        <taxon>Ustilaginomycotina</taxon>
        <taxon>Exobasidiomycetes</taxon>
        <taxon>Entylomatales</taxon>
        <taxon>Entylomatales incertae sedis</taxon>
        <taxon>Tilletiopsis</taxon>
    </lineage>
</organism>
<dbReference type="GO" id="GO:0006289">
    <property type="term" value="P:nucleotide-excision repair"/>
    <property type="evidence" value="ECO:0007669"/>
    <property type="project" value="UniProtKB-UniRule"/>
</dbReference>
<keyword evidence="7 14" id="KW-0863">Zinc-finger</keyword>
<keyword evidence="9 14" id="KW-0805">Transcription regulation</keyword>
<keyword evidence="8 14" id="KW-0862">Zinc</keyword>
<evidence type="ECO:0000256" key="6">
    <source>
        <dbReference type="ARBA" id="ARBA00022763"/>
    </source>
</evidence>
<evidence type="ECO:0000313" key="16">
    <source>
        <dbReference type="EMBL" id="PWN98031.1"/>
    </source>
</evidence>
<keyword evidence="11 14" id="KW-0234">DNA repair</keyword>
<keyword evidence="10 14" id="KW-0804">Transcription</keyword>
<feature type="region of interest" description="Disordered" evidence="15">
    <location>
        <begin position="380"/>
        <end position="401"/>
    </location>
</feature>
<dbReference type="GO" id="GO:0008270">
    <property type="term" value="F:zinc ion binding"/>
    <property type="evidence" value="ECO:0007669"/>
    <property type="project" value="UniProtKB-KW"/>
</dbReference>
<dbReference type="PANTHER" id="PTHR12831:SF0">
    <property type="entry name" value="GENERAL TRANSCRIPTION FACTOR IIH SUBUNIT 3"/>
    <property type="match status" value="1"/>
</dbReference>
<dbReference type="PANTHER" id="PTHR12831">
    <property type="entry name" value="TRANSCRIPTION INITIATION FACTOR IIH TFIIH , POLYPEPTIDE 3-RELATED"/>
    <property type="match status" value="1"/>
</dbReference>
<dbReference type="OrthoDB" id="17307at2759"/>
<keyword evidence="17" id="KW-1185">Reference proteome</keyword>
<dbReference type="Pfam" id="PF03850">
    <property type="entry name" value="Tfb4"/>
    <property type="match status" value="1"/>
</dbReference>
<dbReference type="GeneID" id="37271708"/>
<gene>
    <name evidence="16" type="ORF">FA09DRAFT_338996</name>
</gene>
<dbReference type="Proteomes" id="UP000245946">
    <property type="component" value="Unassembled WGS sequence"/>
</dbReference>
<evidence type="ECO:0000256" key="2">
    <source>
        <dbReference type="ARBA" id="ARBA00004123"/>
    </source>
</evidence>
<evidence type="ECO:0000256" key="10">
    <source>
        <dbReference type="ARBA" id="ARBA00023163"/>
    </source>
</evidence>
<keyword evidence="5 14" id="KW-0479">Metal-binding</keyword>
<name>A0A316Z8X6_9BASI</name>
<evidence type="ECO:0000256" key="1">
    <source>
        <dbReference type="ARBA" id="ARBA00002817"/>
    </source>
</evidence>
<protein>
    <recommendedName>
        <fullName evidence="4 14">General transcription and DNA repair factor IIH subunit TFB4</fullName>
        <shortName evidence="14">TFIIH subunit TFB4</shortName>
    </recommendedName>
    <alternativeName>
        <fullName evidence="13 14">RNA polymerase II transcription factor B subunit 4</fullName>
    </alternativeName>
</protein>
<dbReference type="RefSeq" id="XP_025598310.1">
    <property type="nucleotide sequence ID" value="XM_025744164.1"/>
</dbReference>
<reference evidence="16 17" key="1">
    <citation type="journal article" date="2018" name="Mol. Biol. Evol.">
        <title>Broad Genomic Sampling Reveals a Smut Pathogenic Ancestry of the Fungal Clade Ustilaginomycotina.</title>
        <authorList>
            <person name="Kijpornyongpan T."/>
            <person name="Mondo S.J."/>
            <person name="Barry K."/>
            <person name="Sandor L."/>
            <person name="Lee J."/>
            <person name="Lipzen A."/>
            <person name="Pangilinan J."/>
            <person name="LaButti K."/>
            <person name="Hainaut M."/>
            <person name="Henrissat B."/>
            <person name="Grigoriev I.V."/>
            <person name="Spatafora J.W."/>
            <person name="Aime M.C."/>
        </authorList>
    </citation>
    <scope>NUCLEOTIDE SEQUENCE [LARGE SCALE GENOMIC DNA]</scope>
    <source>
        <strain evidence="16 17">MCA 4186</strain>
    </source>
</reference>
<evidence type="ECO:0000313" key="17">
    <source>
        <dbReference type="Proteomes" id="UP000245946"/>
    </source>
</evidence>
<proteinExistence type="inferred from homology"/>
<dbReference type="EMBL" id="KZ819293">
    <property type="protein sequence ID" value="PWN98031.1"/>
    <property type="molecule type" value="Genomic_DNA"/>
</dbReference>
<comment type="similarity">
    <text evidence="3 14">Belongs to the TFB4 family.</text>
</comment>
<evidence type="ECO:0000256" key="9">
    <source>
        <dbReference type="ARBA" id="ARBA00023015"/>
    </source>
</evidence>
<dbReference type="STRING" id="58919.A0A316Z8X6"/>
<evidence type="ECO:0000256" key="15">
    <source>
        <dbReference type="SAM" id="MobiDB-lite"/>
    </source>
</evidence>
<evidence type="ECO:0000256" key="4">
    <source>
        <dbReference type="ARBA" id="ARBA00021280"/>
    </source>
</evidence>
<evidence type="ECO:0000256" key="8">
    <source>
        <dbReference type="ARBA" id="ARBA00022833"/>
    </source>
</evidence>
<sequence length="401" mass="41428">MSAPGVALPAAPAPPHAVSSAPLLASGAVGDAVSRPDFLALVLDLNLLAWAGAGDEARNGGEPADAAEGVGRRSQQGLALLKDAIDAVQVFVNAHGAMQHGNGLAVWAAGLGDCSLLFSSLTASASASLTGGASAARPAARGDSSTYAHFLEQDEAIVKGVQESIARFTSEFQKAGGVTTAPTGVVSAVAQALCHTNRLAPVHDPVAVDVNRSATAPSIAVPKPGAGGATDPRVRILVLSVSSDASAQYVPMMNSIFAAQKKGVTIDVLKILGADSVFLQQASHLTSGTYFRLRDPRGLLQTLLTMYLPSPSTRPFMNLPNQDEVDFRAACFCHRRIVDVGYVCSVCLSIFCSPRPSCFTCETSFPADTLARFRKQRAAMGAAEQEADDNAVSPQAGNGET</sequence>
<evidence type="ECO:0000256" key="7">
    <source>
        <dbReference type="ARBA" id="ARBA00022771"/>
    </source>
</evidence>
<dbReference type="GO" id="GO:0005675">
    <property type="term" value="C:transcription factor TFIIH holo complex"/>
    <property type="evidence" value="ECO:0007669"/>
    <property type="project" value="UniProtKB-UniRule"/>
</dbReference>
<keyword evidence="12 14" id="KW-0539">Nucleus</keyword>
<dbReference type="GO" id="GO:0006355">
    <property type="term" value="P:regulation of DNA-templated transcription"/>
    <property type="evidence" value="ECO:0007669"/>
    <property type="project" value="InterPro"/>
</dbReference>
<dbReference type="InterPro" id="IPR004600">
    <property type="entry name" value="TFIIH_Tfb4/GTF2H3"/>
</dbReference>
<evidence type="ECO:0000256" key="13">
    <source>
        <dbReference type="ARBA" id="ARBA00033341"/>
    </source>
</evidence>
<feature type="compositionally biased region" description="Polar residues" evidence="15">
    <location>
        <begin position="392"/>
        <end position="401"/>
    </location>
</feature>
<evidence type="ECO:0000256" key="12">
    <source>
        <dbReference type="ARBA" id="ARBA00023242"/>
    </source>
</evidence>